<dbReference type="AlphaFoldDB" id="A0A6P6QA87"/>
<evidence type="ECO:0000259" key="6">
    <source>
        <dbReference type="PROSITE" id="PS50950"/>
    </source>
</evidence>
<dbReference type="SUPFAM" id="SSF57716">
    <property type="entry name" value="Glucocorticoid receptor-like (DNA-binding domain)"/>
    <property type="match status" value="1"/>
</dbReference>
<dbReference type="InterPro" id="IPR052224">
    <property type="entry name" value="THAP_domain_protein"/>
</dbReference>
<evidence type="ECO:0000256" key="3">
    <source>
        <dbReference type="ARBA" id="ARBA00022833"/>
    </source>
</evidence>
<dbReference type="GeneID" id="113110544"/>
<organism evidence="7 8">
    <name type="scientific">Carassius auratus</name>
    <name type="common">Goldfish</name>
    <dbReference type="NCBI Taxonomy" id="7957"/>
    <lineage>
        <taxon>Eukaryota</taxon>
        <taxon>Metazoa</taxon>
        <taxon>Chordata</taxon>
        <taxon>Craniata</taxon>
        <taxon>Vertebrata</taxon>
        <taxon>Euteleostomi</taxon>
        <taxon>Actinopterygii</taxon>
        <taxon>Neopterygii</taxon>
        <taxon>Teleostei</taxon>
        <taxon>Ostariophysi</taxon>
        <taxon>Cypriniformes</taxon>
        <taxon>Cyprinidae</taxon>
        <taxon>Cyprininae</taxon>
        <taxon>Carassius</taxon>
    </lineage>
</organism>
<keyword evidence="4 5" id="KW-0238">DNA-binding</keyword>
<gene>
    <name evidence="8" type="primary">LOC113110544</name>
</gene>
<dbReference type="Gene3D" id="6.20.210.20">
    <property type="entry name" value="THAP domain"/>
    <property type="match status" value="1"/>
</dbReference>
<dbReference type="PROSITE" id="PS50950">
    <property type="entry name" value="ZF_THAP"/>
    <property type="match status" value="1"/>
</dbReference>
<protein>
    <submittedName>
        <fullName evidence="8">THAP domain-containing protein 2-like</fullName>
    </submittedName>
</protein>
<dbReference type="PANTHER" id="PTHR46927">
    <property type="entry name" value="AGAP005574-PA"/>
    <property type="match status" value="1"/>
</dbReference>
<evidence type="ECO:0000256" key="5">
    <source>
        <dbReference type="PROSITE-ProRule" id="PRU00309"/>
    </source>
</evidence>
<name>A0A6P6QA87_CARAU</name>
<dbReference type="GO" id="GO:0003677">
    <property type="term" value="F:DNA binding"/>
    <property type="evidence" value="ECO:0007669"/>
    <property type="project" value="UniProtKB-UniRule"/>
</dbReference>
<evidence type="ECO:0000256" key="2">
    <source>
        <dbReference type="ARBA" id="ARBA00022771"/>
    </source>
</evidence>
<dbReference type="SMART" id="SM00980">
    <property type="entry name" value="THAP"/>
    <property type="match status" value="1"/>
</dbReference>
<dbReference type="InterPro" id="IPR006612">
    <property type="entry name" value="THAP_Znf"/>
</dbReference>
<keyword evidence="2 5" id="KW-0863">Zinc-finger</keyword>
<keyword evidence="1" id="KW-0479">Metal-binding</keyword>
<dbReference type="PANTHER" id="PTHR46927:SF3">
    <property type="entry name" value="THAP-TYPE DOMAIN-CONTAINING PROTEIN"/>
    <property type="match status" value="1"/>
</dbReference>
<sequence length="182" mass="21128">MSSKTFKYLRREGASSRYCGVPSCKMSSRFNSVISFHSFPLNKETRKKWLQNIKREDCNVTPNTIVSSRHFRTEDFIELSTRTARRLLKKGAVPTLFTRNTSAPKRSGLWRKRRVTSPLKQDPAPTGFQHQEHDYCSSLVQDHLKVDETEVLREEVERLKRQVAEFSVLQRFCLGRFAASVS</sequence>
<dbReference type="Proteomes" id="UP000515129">
    <property type="component" value="Chromosome 11"/>
</dbReference>
<dbReference type="GO" id="GO:0008270">
    <property type="term" value="F:zinc ion binding"/>
    <property type="evidence" value="ECO:0007669"/>
    <property type="project" value="UniProtKB-KW"/>
</dbReference>
<evidence type="ECO:0000256" key="1">
    <source>
        <dbReference type="ARBA" id="ARBA00022723"/>
    </source>
</evidence>
<keyword evidence="3" id="KW-0862">Zinc</keyword>
<dbReference type="OrthoDB" id="10020990at2759"/>
<proteinExistence type="predicted"/>
<dbReference type="Pfam" id="PF05485">
    <property type="entry name" value="THAP"/>
    <property type="match status" value="1"/>
</dbReference>
<evidence type="ECO:0000313" key="8">
    <source>
        <dbReference type="RefSeq" id="XP_026130464.1"/>
    </source>
</evidence>
<feature type="domain" description="THAP-type" evidence="6">
    <location>
        <begin position="15"/>
        <end position="97"/>
    </location>
</feature>
<dbReference type="KEGG" id="caua:113110544"/>
<dbReference type="RefSeq" id="XP_026130464.1">
    <property type="nucleotide sequence ID" value="XM_026274679.1"/>
</dbReference>
<keyword evidence="7" id="KW-1185">Reference proteome</keyword>
<evidence type="ECO:0000313" key="7">
    <source>
        <dbReference type="Proteomes" id="UP000515129"/>
    </source>
</evidence>
<dbReference type="InterPro" id="IPR038441">
    <property type="entry name" value="THAP_Znf_sf"/>
</dbReference>
<accession>A0A6P6QA87</accession>
<dbReference type="SMART" id="SM00692">
    <property type="entry name" value="DM3"/>
    <property type="match status" value="1"/>
</dbReference>
<evidence type="ECO:0000256" key="4">
    <source>
        <dbReference type="ARBA" id="ARBA00023125"/>
    </source>
</evidence>
<reference evidence="8" key="1">
    <citation type="submission" date="2025-08" db="UniProtKB">
        <authorList>
            <consortium name="RefSeq"/>
        </authorList>
    </citation>
    <scope>IDENTIFICATION</scope>
    <source>
        <strain evidence="8">Wakin</strain>
        <tissue evidence="8">Muscle</tissue>
    </source>
</reference>